<dbReference type="AlphaFoldDB" id="A0AA87U6K5"/>
<comment type="caution">
    <text evidence="1">The sequence shown here is derived from an EMBL/GenBank/DDBJ whole genome shotgun (WGS) entry which is preliminary data.</text>
</comment>
<dbReference type="Proteomes" id="UP000026941">
    <property type="component" value="Unassembled WGS sequence"/>
</dbReference>
<dbReference type="GeneID" id="86852119"/>
<evidence type="ECO:0000313" key="1">
    <source>
        <dbReference type="EMBL" id="GAJ95140.1"/>
    </source>
</evidence>
<name>A0AA87U6K5_RHIRH</name>
<evidence type="ECO:0008006" key="3">
    <source>
        <dbReference type="Google" id="ProtNLM"/>
    </source>
</evidence>
<protein>
    <recommendedName>
        <fullName evidence="3">FAD-binding protein</fullName>
    </recommendedName>
</protein>
<dbReference type="GO" id="GO:0005829">
    <property type="term" value="C:cytosol"/>
    <property type="evidence" value="ECO:0007669"/>
    <property type="project" value="TreeGrafter"/>
</dbReference>
<sequence length="446" mass="50249">MNDAGHQTIIDPVTEAERFDAVVLGAGISGLVSASVLLRQGYARVLIVDEYDHIGGNHIDWSSGGYTFDIGSLIFQDDSPLLEHFPELLPLYVPITPQWARLNPQGMITTYPISVRDDIFGAGLLESARIFASVIYARLFQRKMRNAREFARYWIGGRLLHRSGLESYMRRFYGVATDGIDIELARKRMLWISEHASIQNLISRVLKPKRQGPTNRQMARPKEGFRFLYKAASDRLEKDGAAFHLAAEMLSVYKVQDQFHLQLKDRLVACDRIISTIPIHRAEELCGLDSGRKLDTITLIGLYFSFSGDRGFRQSIIYNFSHEGAWKRLTMYSDFYGCADDREYFTAEVIGNHAGGSVQQAEDDFREHVRANGLFQGDLKLEGSYVLEEAYPIYSRGAAQHAAEAIRQLQAFGLESLGRQGGFNYQPTARASTVEAEAALRDKQIS</sequence>
<reference evidence="1 2" key="1">
    <citation type="submission" date="2014-05" db="EMBL/GenBank/DDBJ databases">
        <title>Whole genome shotgun sequence of Rhizobium rhizogenes NBRC 13257.</title>
        <authorList>
            <person name="Katano-Makiyama Y."/>
            <person name="Hosoyama A."/>
            <person name="Hashimoto M."/>
            <person name="Hosoyama Y."/>
            <person name="Noguchi M."/>
            <person name="Tsuchikane K."/>
            <person name="Kimura A."/>
            <person name="Ohji S."/>
            <person name="Ichikawa N."/>
            <person name="Yamazoe A."/>
            <person name="Fujita N."/>
        </authorList>
    </citation>
    <scope>NUCLEOTIDE SEQUENCE [LARGE SCALE GENOMIC DNA]</scope>
    <source>
        <strain evidence="1 2">NBRC 13257</strain>
    </source>
</reference>
<dbReference type="GO" id="GO:0008767">
    <property type="term" value="F:UDP-galactopyranose mutase activity"/>
    <property type="evidence" value="ECO:0007669"/>
    <property type="project" value="TreeGrafter"/>
</dbReference>
<dbReference type="InterPro" id="IPR036188">
    <property type="entry name" value="FAD/NAD-bd_sf"/>
</dbReference>
<dbReference type="GO" id="GO:0050660">
    <property type="term" value="F:flavin adenine dinucleotide binding"/>
    <property type="evidence" value="ECO:0007669"/>
    <property type="project" value="TreeGrafter"/>
</dbReference>
<dbReference type="PANTHER" id="PTHR21197:SF0">
    <property type="entry name" value="UDP-GALACTOPYRANOSE MUTASE"/>
    <property type="match status" value="1"/>
</dbReference>
<proteinExistence type="predicted"/>
<dbReference type="RefSeq" id="WP_015917741.1">
    <property type="nucleotide sequence ID" value="NZ_BAYX01000011.1"/>
</dbReference>
<dbReference type="PANTHER" id="PTHR21197">
    <property type="entry name" value="UDP-GALACTOPYRANOSE MUTASE"/>
    <property type="match status" value="1"/>
</dbReference>
<dbReference type="Pfam" id="PF13450">
    <property type="entry name" value="NAD_binding_8"/>
    <property type="match status" value="1"/>
</dbReference>
<dbReference type="SUPFAM" id="SSF51971">
    <property type="entry name" value="Nucleotide-binding domain"/>
    <property type="match status" value="1"/>
</dbReference>
<organism evidence="1 2">
    <name type="scientific">Rhizobium rhizogenes NBRC 13257</name>
    <dbReference type="NCBI Taxonomy" id="1220581"/>
    <lineage>
        <taxon>Bacteria</taxon>
        <taxon>Pseudomonadati</taxon>
        <taxon>Pseudomonadota</taxon>
        <taxon>Alphaproteobacteria</taxon>
        <taxon>Hyphomicrobiales</taxon>
        <taxon>Rhizobiaceae</taxon>
        <taxon>Rhizobium/Agrobacterium group</taxon>
        <taxon>Rhizobium</taxon>
    </lineage>
</organism>
<dbReference type="Gene3D" id="3.50.50.60">
    <property type="entry name" value="FAD/NAD(P)-binding domain"/>
    <property type="match status" value="1"/>
</dbReference>
<accession>A0AA87U6K5</accession>
<dbReference type="EMBL" id="BAYX01000011">
    <property type="protein sequence ID" value="GAJ95140.1"/>
    <property type="molecule type" value="Genomic_DNA"/>
</dbReference>
<gene>
    <name evidence="1" type="ORF">RRH01S_11_00480</name>
</gene>
<evidence type="ECO:0000313" key="2">
    <source>
        <dbReference type="Proteomes" id="UP000026941"/>
    </source>
</evidence>